<evidence type="ECO:0000256" key="6">
    <source>
        <dbReference type="ARBA" id="ARBA00022691"/>
    </source>
</evidence>
<dbReference type="InterPro" id="IPR000878">
    <property type="entry name" value="4pyrrol_Mease"/>
</dbReference>
<dbReference type="Gene3D" id="3.30.950.10">
    <property type="entry name" value="Methyltransferase, Cobalt-precorrin-4 Transmethylase, Domain 2"/>
    <property type="match status" value="1"/>
</dbReference>
<comment type="pathway">
    <text evidence="9">Cofactor biosynthesis; adenosylcobalamin biosynthesis; precorrin-2 from uroporphyrinogen III: step 1/1.</text>
</comment>
<evidence type="ECO:0000313" key="12">
    <source>
        <dbReference type="EMBL" id="MBB6209906.1"/>
    </source>
</evidence>
<sequence length="280" mass="28939">MMTDTAAHTPDTATGPALRPAGVDYPEFLPGWVWLVGAGPGDPGLLTLYALQALQQADVIVYDALVDDRILALAPPATERLYAGKRGGRPSAKQADISETLVALARSGRRVLRLKGGDPFVFGRGAEECQFLHAHGIPFRVVSGITAGIGGLAAAGIPATVRETNAAITFITGHAANGEVPDSLNWNALAHASPVLVFYMGLKHLPVIVDRLVAAGRSADTPAAAVAEATTPRQRVVTATLGTLVEAIRTAGLHPPAIVVVGEVVSLRQIIAAGARQAGP</sequence>
<keyword evidence="4 12" id="KW-0489">Methyltransferase</keyword>
<dbReference type="InterPro" id="IPR050161">
    <property type="entry name" value="Siro_Cobalamin_biosynth"/>
</dbReference>
<keyword evidence="5 12" id="KW-0808">Transferase</keyword>
<dbReference type="InterPro" id="IPR014777">
    <property type="entry name" value="4pyrrole_Mease_sub1"/>
</dbReference>
<evidence type="ECO:0000256" key="8">
    <source>
        <dbReference type="ARBA" id="ARBA00025705"/>
    </source>
</evidence>
<evidence type="ECO:0000256" key="2">
    <source>
        <dbReference type="ARBA" id="ARBA00012162"/>
    </source>
</evidence>
<evidence type="ECO:0000256" key="3">
    <source>
        <dbReference type="ARBA" id="ARBA00022573"/>
    </source>
</evidence>
<feature type="domain" description="Tetrapyrrole methylase" evidence="11">
    <location>
        <begin position="33"/>
        <end position="244"/>
    </location>
</feature>
<evidence type="ECO:0000256" key="4">
    <source>
        <dbReference type="ARBA" id="ARBA00022603"/>
    </source>
</evidence>
<dbReference type="NCBIfam" id="NF004790">
    <property type="entry name" value="PRK06136.1"/>
    <property type="match status" value="1"/>
</dbReference>
<dbReference type="GO" id="GO:0004851">
    <property type="term" value="F:uroporphyrin-III C-methyltransferase activity"/>
    <property type="evidence" value="ECO:0007669"/>
    <property type="project" value="UniProtKB-EC"/>
</dbReference>
<protein>
    <recommendedName>
        <fullName evidence="2">uroporphyrinogen-III C-methyltransferase</fullName>
        <ecNumber evidence="2">2.1.1.107</ecNumber>
    </recommendedName>
</protein>
<accession>A0A7W9ZE99</accession>
<dbReference type="PANTHER" id="PTHR45790:SF3">
    <property type="entry name" value="S-ADENOSYL-L-METHIONINE-DEPENDENT UROPORPHYRINOGEN III METHYLTRANSFERASE, CHLOROPLASTIC"/>
    <property type="match status" value="1"/>
</dbReference>
<evidence type="ECO:0000313" key="13">
    <source>
        <dbReference type="Proteomes" id="UP000544872"/>
    </source>
</evidence>
<dbReference type="PANTHER" id="PTHR45790">
    <property type="entry name" value="SIROHEME SYNTHASE-RELATED"/>
    <property type="match status" value="1"/>
</dbReference>
<keyword evidence="13" id="KW-1185">Reference proteome</keyword>
<organism evidence="12 13">
    <name type="scientific">Novispirillum itersonii</name>
    <name type="common">Aquaspirillum itersonii</name>
    <dbReference type="NCBI Taxonomy" id="189"/>
    <lineage>
        <taxon>Bacteria</taxon>
        <taxon>Pseudomonadati</taxon>
        <taxon>Pseudomonadota</taxon>
        <taxon>Alphaproteobacteria</taxon>
        <taxon>Rhodospirillales</taxon>
        <taxon>Novispirillaceae</taxon>
        <taxon>Novispirillum</taxon>
    </lineage>
</organism>
<keyword evidence="7" id="KW-0627">Porphyrin biosynthesis</keyword>
<evidence type="ECO:0000256" key="5">
    <source>
        <dbReference type="ARBA" id="ARBA00022679"/>
    </source>
</evidence>
<name>A0A7W9ZE99_NOVIT</name>
<evidence type="ECO:0000256" key="1">
    <source>
        <dbReference type="ARBA" id="ARBA00005879"/>
    </source>
</evidence>
<feature type="region of interest" description="Disordered" evidence="10">
    <location>
        <begin position="1"/>
        <end position="20"/>
    </location>
</feature>
<comment type="caution">
    <text evidence="12">The sequence shown here is derived from an EMBL/GenBank/DDBJ whole genome shotgun (WGS) entry which is preliminary data.</text>
</comment>
<comment type="similarity">
    <text evidence="1">Belongs to the precorrin methyltransferase family.</text>
</comment>
<feature type="compositionally biased region" description="Low complexity" evidence="10">
    <location>
        <begin position="1"/>
        <end position="17"/>
    </location>
</feature>
<reference evidence="12 13" key="1">
    <citation type="submission" date="2020-08" db="EMBL/GenBank/DDBJ databases">
        <title>Genomic Encyclopedia of Type Strains, Phase IV (KMG-IV): sequencing the most valuable type-strain genomes for metagenomic binning, comparative biology and taxonomic classification.</title>
        <authorList>
            <person name="Goeker M."/>
        </authorList>
    </citation>
    <scope>NUCLEOTIDE SEQUENCE [LARGE SCALE GENOMIC DNA]</scope>
    <source>
        <strain evidence="12 13">DSM 11590</strain>
    </source>
</reference>
<dbReference type="UniPathway" id="UPA00262">
    <property type="reaction ID" value="UER00211"/>
</dbReference>
<dbReference type="EC" id="2.1.1.107" evidence="2"/>
<dbReference type="Pfam" id="PF00590">
    <property type="entry name" value="TP_methylase"/>
    <property type="match status" value="1"/>
</dbReference>
<dbReference type="InterPro" id="IPR006366">
    <property type="entry name" value="CobA/CysG_C"/>
</dbReference>
<dbReference type="InterPro" id="IPR035996">
    <property type="entry name" value="4pyrrol_Methylase_sf"/>
</dbReference>
<evidence type="ECO:0000256" key="10">
    <source>
        <dbReference type="SAM" id="MobiDB-lite"/>
    </source>
</evidence>
<evidence type="ECO:0000259" key="11">
    <source>
        <dbReference type="Pfam" id="PF00590"/>
    </source>
</evidence>
<dbReference type="FunFam" id="3.30.950.10:FF:000001">
    <property type="entry name" value="Siroheme synthase"/>
    <property type="match status" value="1"/>
</dbReference>
<dbReference type="Gene3D" id="3.40.1010.10">
    <property type="entry name" value="Cobalt-precorrin-4 Transmethylase, Domain 1"/>
    <property type="match status" value="1"/>
</dbReference>
<dbReference type="GO" id="GO:0032259">
    <property type="term" value="P:methylation"/>
    <property type="evidence" value="ECO:0007669"/>
    <property type="project" value="UniProtKB-KW"/>
</dbReference>
<dbReference type="Proteomes" id="UP000544872">
    <property type="component" value="Unassembled WGS sequence"/>
</dbReference>
<evidence type="ECO:0000256" key="7">
    <source>
        <dbReference type="ARBA" id="ARBA00023244"/>
    </source>
</evidence>
<gene>
    <name evidence="12" type="ORF">FHS48_001314</name>
</gene>
<dbReference type="GO" id="GO:0019354">
    <property type="term" value="P:siroheme biosynthetic process"/>
    <property type="evidence" value="ECO:0007669"/>
    <property type="project" value="UniProtKB-UniPathway"/>
</dbReference>
<dbReference type="NCBIfam" id="TIGR01469">
    <property type="entry name" value="cobA_cysG_Cterm"/>
    <property type="match status" value="1"/>
</dbReference>
<dbReference type="GO" id="GO:0009236">
    <property type="term" value="P:cobalamin biosynthetic process"/>
    <property type="evidence" value="ECO:0007669"/>
    <property type="project" value="UniProtKB-KW"/>
</dbReference>
<keyword evidence="6" id="KW-0949">S-adenosyl-L-methionine</keyword>
<keyword evidence="3" id="KW-0169">Cobalamin biosynthesis</keyword>
<dbReference type="FunFam" id="3.40.1010.10:FF:000001">
    <property type="entry name" value="Siroheme synthase"/>
    <property type="match status" value="1"/>
</dbReference>
<dbReference type="SUPFAM" id="SSF53790">
    <property type="entry name" value="Tetrapyrrole methylase"/>
    <property type="match status" value="1"/>
</dbReference>
<evidence type="ECO:0000256" key="9">
    <source>
        <dbReference type="ARBA" id="ARBA00060548"/>
    </source>
</evidence>
<dbReference type="InterPro" id="IPR014776">
    <property type="entry name" value="4pyrrole_Mease_sub2"/>
</dbReference>
<proteinExistence type="inferred from homology"/>
<dbReference type="AlphaFoldDB" id="A0A7W9ZE99"/>
<comment type="pathway">
    <text evidence="8">Porphyrin-containing compound metabolism; siroheme biosynthesis; precorrin-2 from uroporphyrinogen III: step 1/1.</text>
</comment>
<dbReference type="EMBL" id="JACIIX010000003">
    <property type="protein sequence ID" value="MBB6209906.1"/>
    <property type="molecule type" value="Genomic_DNA"/>
</dbReference>
<dbReference type="CDD" id="cd11642">
    <property type="entry name" value="SUMT"/>
    <property type="match status" value="1"/>
</dbReference>